<proteinExistence type="predicted"/>
<protein>
    <submittedName>
        <fullName evidence="1">Uncharacterized protein</fullName>
    </submittedName>
</protein>
<gene>
    <name evidence="1" type="ORF">PBIL07802_LOCUS16593</name>
</gene>
<dbReference type="EMBL" id="HBIB01025468">
    <property type="protein sequence ID" value="CAE0254351.1"/>
    <property type="molecule type" value="Transcribed_RNA"/>
</dbReference>
<accession>A0A7S3DDD9</accession>
<name>A0A7S3DDD9_9EUKA</name>
<reference evidence="1" key="1">
    <citation type="submission" date="2021-01" db="EMBL/GenBank/DDBJ databases">
        <authorList>
            <person name="Corre E."/>
            <person name="Pelletier E."/>
            <person name="Niang G."/>
            <person name="Scheremetjew M."/>
            <person name="Finn R."/>
            <person name="Kale V."/>
            <person name="Holt S."/>
            <person name="Cochrane G."/>
            <person name="Meng A."/>
            <person name="Brown T."/>
            <person name="Cohen L."/>
        </authorList>
    </citation>
    <scope>NUCLEOTIDE SEQUENCE</scope>
    <source>
        <strain evidence="1">NIES-2562</strain>
    </source>
</reference>
<evidence type="ECO:0000313" key="1">
    <source>
        <dbReference type="EMBL" id="CAE0254351.1"/>
    </source>
</evidence>
<sequence>MRHELQSGRGIAKQVQEALKCNDNNCKAACRDTPFGKECTIRVPRSFFVEAVLEEKDCFALLQPNPQQKDGGRVLLLRKSLPHHLKFYEAVQEDMKPIEGHETSYLASGEKCSDAFNSCIETTANDPNKWSFEVSHAEKKDYYLSIRHFQCPWVFDSKKQQIEPLMTLTARLHTLNPFARIFPLYLPSSNASE</sequence>
<organism evidence="1">
    <name type="scientific">Palpitomonas bilix</name>
    <dbReference type="NCBI Taxonomy" id="652834"/>
    <lineage>
        <taxon>Eukaryota</taxon>
        <taxon>Eukaryota incertae sedis</taxon>
    </lineage>
</organism>
<dbReference type="AlphaFoldDB" id="A0A7S3DDD9"/>